<evidence type="ECO:0000259" key="2">
    <source>
        <dbReference type="Pfam" id="PF00082"/>
    </source>
</evidence>
<dbReference type="GO" id="GO:0006508">
    <property type="term" value="P:proteolysis"/>
    <property type="evidence" value="ECO:0007669"/>
    <property type="project" value="InterPro"/>
</dbReference>
<dbReference type="Gene3D" id="3.40.50.200">
    <property type="entry name" value="Peptidase S8/S53 domain"/>
    <property type="match status" value="1"/>
</dbReference>
<dbReference type="Pfam" id="PF00082">
    <property type="entry name" value="Peptidase_S8"/>
    <property type="match status" value="1"/>
</dbReference>
<dbReference type="Gene3D" id="2.60.120.380">
    <property type="match status" value="1"/>
</dbReference>
<dbReference type="PANTHER" id="PTHR43399">
    <property type="entry name" value="SUBTILISIN-RELATED"/>
    <property type="match status" value="1"/>
</dbReference>
<organism evidence="4 5">
    <name type="scientific">Chitinophaga ginsengisoli</name>
    <dbReference type="NCBI Taxonomy" id="363837"/>
    <lineage>
        <taxon>Bacteria</taxon>
        <taxon>Pseudomonadati</taxon>
        <taxon>Bacteroidota</taxon>
        <taxon>Chitinophagia</taxon>
        <taxon>Chitinophagales</taxon>
        <taxon>Chitinophagaceae</taxon>
        <taxon>Chitinophaga</taxon>
    </lineage>
</organism>
<keyword evidence="5" id="KW-1185">Reference proteome</keyword>
<dbReference type="InterPro" id="IPR000209">
    <property type="entry name" value="Peptidase_S8/S53_dom"/>
</dbReference>
<dbReference type="Pfam" id="PF18962">
    <property type="entry name" value="Por_Secre_tail"/>
    <property type="match status" value="1"/>
</dbReference>
<dbReference type="OrthoDB" id="9792152at2"/>
<evidence type="ECO:0000313" key="4">
    <source>
        <dbReference type="EMBL" id="PSL27039.1"/>
    </source>
</evidence>
<name>A0A2P8FZ99_9BACT</name>
<protein>
    <submittedName>
        <fullName evidence="4">Putative secreted protein (Por secretion system target)</fullName>
    </submittedName>
</protein>
<proteinExistence type="inferred from homology"/>
<dbReference type="InterPro" id="IPR051048">
    <property type="entry name" value="Peptidase_S8/S53_subtilisin"/>
</dbReference>
<evidence type="ECO:0000313" key="5">
    <source>
        <dbReference type="Proteomes" id="UP000240978"/>
    </source>
</evidence>
<reference evidence="4 5" key="1">
    <citation type="submission" date="2018-03" db="EMBL/GenBank/DDBJ databases">
        <title>Genomic Encyclopedia of Archaeal and Bacterial Type Strains, Phase II (KMG-II): from individual species to whole genera.</title>
        <authorList>
            <person name="Goeker M."/>
        </authorList>
    </citation>
    <scope>NUCLEOTIDE SEQUENCE [LARGE SCALE GENOMIC DNA]</scope>
    <source>
        <strain evidence="4 5">DSM 18107</strain>
    </source>
</reference>
<dbReference type="InterPro" id="IPR026444">
    <property type="entry name" value="Secre_tail"/>
</dbReference>
<comment type="similarity">
    <text evidence="1">Belongs to the peptidase S8 family.</text>
</comment>
<feature type="domain" description="Secretion system C-terminal sorting" evidence="3">
    <location>
        <begin position="866"/>
        <end position="934"/>
    </location>
</feature>
<gene>
    <name evidence="4" type="ORF">CLV42_110193</name>
</gene>
<comment type="caution">
    <text evidence="4">The sequence shown here is derived from an EMBL/GenBank/DDBJ whole genome shotgun (WGS) entry which is preliminary data.</text>
</comment>
<dbReference type="SUPFAM" id="SSF52743">
    <property type="entry name" value="Subtilisin-like"/>
    <property type="match status" value="1"/>
</dbReference>
<feature type="domain" description="Peptidase S8/S53" evidence="2">
    <location>
        <begin position="234"/>
        <end position="448"/>
    </location>
</feature>
<dbReference type="InterPro" id="IPR036852">
    <property type="entry name" value="Peptidase_S8/S53_dom_sf"/>
</dbReference>
<dbReference type="PANTHER" id="PTHR43399:SF4">
    <property type="entry name" value="CELL WALL-ASSOCIATED PROTEASE"/>
    <property type="match status" value="1"/>
</dbReference>
<dbReference type="SUPFAM" id="SSF49785">
    <property type="entry name" value="Galactose-binding domain-like"/>
    <property type="match status" value="1"/>
</dbReference>
<dbReference type="Proteomes" id="UP000240978">
    <property type="component" value="Unassembled WGS sequence"/>
</dbReference>
<evidence type="ECO:0000256" key="1">
    <source>
        <dbReference type="ARBA" id="ARBA00011073"/>
    </source>
</evidence>
<dbReference type="AlphaFoldDB" id="A0A2P8FZ99"/>
<dbReference type="RefSeq" id="WP_106604189.1">
    <property type="nucleotide sequence ID" value="NZ_PYGK01000010.1"/>
</dbReference>
<dbReference type="InterPro" id="IPR008979">
    <property type="entry name" value="Galactose-bd-like_sf"/>
</dbReference>
<accession>A0A2P8FZ99</accession>
<dbReference type="NCBIfam" id="TIGR04183">
    <property type="entry name" value="Por_Secre_tail"/>
    <property type="match status" value="1"/>
</dbReference>
<evidence type="ECO:0000259" key="3">
    <source>
        <dbReference type="Pfam" id="PF18962"/>
    </source>
</evidence>
<dbReference type="GO" id="GO:0004252">
    <property type="term" value="F:serine-type endopeptidase activity"/>
    <property type="evidence" value="ECO:0007669"/>
    <property type="project" value="InterPro"/>
</dbReference>
<dbReference type="EMBL" id="PYGK01000010">
    <property type="protein sequence ID" value="PSL27039.1"/>
    <property type="molecule type" value="Genomic_DNA"/>
</dbReference>
<sequence length="940" mass="102974">MNARVPILFLFLLINLFITYDVSAQQRTTTDSIVLRYADTTATPSGYFLVKFDAFPGEALLQRHGLTRSLSARHHILQQAQFDSVEAKHVLQIYPANHNWKCSDALIRAISTLQLKDTLLVQVSFNNTVNTLQYCRPLSAASSYPVVIASVKMSNWGLFTAQRNVRFIDRLRTARTEVAINNALPSVDYINVLHQQYPTLQGDKHTVGLKEEWFDTTDIDLLGKAVPSPLAARTINPHATMMATLIAGLGNTGPSGKGVAVKARLSSSDYQHLLPDENNYFKNAGITVQNHSYGTTLENYYGAEAVAYDQQVYTLDTLLHIFSSGNIGNTAPADGTYKGLSGYANLSGTFKQSKNVLVIGGIDTGYNVPVLSSKGPAFDGRISPQLVAYGQAGTSDAAATTTGISTLVQEAYQQGYATTPSSAMVKAILVNSADDINTPGPDYSSGYGLLNAIAAIQTIKDKQLFSGEVATGNTASIPVTVPSNTARLKITLSWNDPAATENVSKALLNDLDLSVTDNAGKTYLPWQLSTFPTADSLSAPARRGRDSVNNIEQVSIDIPAAGTVNIHVHARQLKSGTTQHFHIAWQAIPLSFFEWQYPAAGEQLSAGDNIAIRWRTPHTGNGTLSFSADSGRIWMPIAANIPLAGANSRWNIPRIFSKGLLRMSTTDTTWVSDYFNISTPVSINIGYNCPDTLQINWRSMDNASGYNVYTIKGQTLSLISTTPDTALLIAKTQLSSPYISIIPQHKDGWAGLQGTTYNYEQQGVACFFRQVLADVLADNSVDITVVFNAGNKVKKISWERLQGNDFITLSSEDITPDDHNNMLLYKDHPGHSGIFYYRVKLELTDGRSIYSDVQSVQILINQEFYLFPVPASQQLTLLSSRLGDLQVRFVDMNGRTVFTQQLTQMRETYSLKGLAAGIYICVVYEGAQKIFTKRFVKLTD</sequence>